<reference evidence="1 2" key="1">
    <citation type="submission" date="2020-07" db="EMBL/GenBank/DDBJ databases">
        <title>Endozoicomonas sp. nov., isolated from sediment.</title>
        <authorList>
            <person name="Gu T."/>
        </authorList>
    </citation>
    <scope>NUCLEOTIDE SEQUENCE [LARGE SCALE GENOMIC DNA]</scope>
    <source>
        <strain evidence="1 2">SM1973</strain>
    </source>
</reference>
<accession>A0A853I777</accession>
<proteinExistence type="predicted"/>
<evidence type="ECO:0000313" key="1">
    <source>
        <dbReference type="EMBL" id="NYZ69770.1"/>
    </source>
</evidence>
<comment type="caution">
    <text evidence="1">The sequence shown here is derived from an EMBL/GenBank/DDBJ whole genome shotgun (WGS) entry which is preliminary data.</text>
</comment>
<dbReference type="Proteomes" id="UP000569732">
    <property type="component" value="Unassembled WGS sequence"/>
</dbReference>
<dbReference type="EMBL" id="JACCKB010000142">
    <property type="protein sequence ID" value="NYZ69770.1"/>
    <property type="molecule type" value="Genomic_DNA"/>
</dbReference>
<protein>
    <submittedName>
        <fullName evidence="1">Uncharacterized protein</fullName>
    </submittedName>
</protein>
<dbReference type="RefSeq" id="WP_180571746.1">
    <property type="nucleotide sequence ID" value="NZ_JACCKB010000142.1"/>
</dbReference>
<keyword evidence="2" id="KW-1185">Reference proteome</keyword>
<gene>
    <name evidence="1" type="ORF">H0A36_27545</name>
</gene>
<dbReference type="AlphaFoldDB" id="A0A853I777"/>
<evidence type="ECO:0000313" key="2">
    <source>
        <dbReference type="Proteomes" id="UP000569732"/>
    </source>
</evidence>
<sequence length="485" mass="54856">MLVLSSPSDPNNPTLESRLLTGAAHPDVVDKLLSDVEQSRQKVISEVNERLHDFVNTIEGLGGINFSEPYSSDSSTVGSEKLFKGIKQIQSTWNHIQSTFGRLNNALTKAKDFGVSDEYLATGLNAIDFRTKTGLDALMYMESAIQASVDTFLEKASQLMKSGDQLISNIESYEEKKKTWEMVETIMSFVTLATAGTGMVKGIFKGARSFMKKSGEAVTAKQAADTARNAATKELEKLNRMNGHPHGMLKVQQRKLVLQTQKTAGDEQVKFLAIQKEVSKVRNNLIEVAGIKPVDWSATSVRTSLSTVNKYKQNPSKVNTEIKEKVTDFINRGDSSLLQQSESFKRFHKTFIDLCIEYSWKTNSYTRVSESENNGHLTYKQEVYRNAARTKSTTSKEYQKIKWQMVEDAKKLNERNDDYFYYVKDDKEEYPLALKNKYSLTLNKLYTGSYIPVTHRDVLVKGHQDTDKPPKVDNSKYKWCPRGDC</sequence>
<organism evidence="1 2">
    <name type="scientific">Spartinivicinus marinus</name>
    <dbReference type="NCBI Taxonomy" id="2994442"/>
    <lineage>
        <taxon>Bacteria</taxon>
        <taxon>Pseudomonadati</taxon>
        <taxon>Pseudomonadota</taxon>
        <taxon>Gammaproteobacteria</taxon>
        <taxon>Oceanospirillales</taxon>
        <taxon>Zooshikellaceae</taxon>
        <taxon>Spartinivicinus</taxon>
    </lineage>
</organism>
<name>A0A853I777_9GAMM</name>